<organism evidence="2 3">
    <name type="scientific">Lactuca virosa</name>
    <dbReference type="NCBI Taxonomy" id="75947"/>
    <lineage>
        <taxon>Eukaryota</taxon>
        <taxon>Viridiplantae</taxon>
        <taxon>Streptophyta</taxon>
        <taxon>Embryophyta</taxon>
        <taxon>Tracheophyta</taxon>
        <taxon>Spermatophyta</taxon>
        <taxon>Magnoliopsida</taxon>
        <taxon>eudicotyledons</taxon>
        <taxon>Gunneridae</taxon>
        <taxon>Pentapetalae</taxon>
        <taxon>asterids</taxon>
        <taxon>campanulids</taxon>
        <taxon>Asterales</taxon>
        <taxon>Asteraceae</taxon>
        <taxon>Cichorioideae</taxon>
        <taxon>Cichorieae</taxon>
        <taxon>Lactucinae</taxon>
        <taxon>Lactuca</taxon>
    </lineage>
</organism>
<reference evidence="2 3" key="1">
    <citation type="submission" date="2022-01" db="EMBL/GenBank/DDBJ databases">
        <authorList>
            <person name="Xiong W."/>
            <person name="Schranz E."/>
        </authorList>
    </citation>
    <scope>NUCLEOTIDE SEQUENCE [LARGE SCALE GENOMIC DNA]</scope>
</reference>
<protein>
    <recommendedName>
        <fullName evidence="1">U-box domain-containing protein</fullName>
    </recommendedName>
</protein>
<dbReference type="InterPro" id="IPR058678">
    <property type="entry name" value="ARM_PUB"/>
</dbReference>
<dbReference type="AlphaFoldDB" id="A0AAU9N7B0"/>
<evidence type="ECO:0000313" key="2">
    <source>
        <dbReference type="EMBL" id="CAH1428848.1"/>
    </source>
</evidence>
<dbReference type="Proteomes" id="UP001157418">
    <property type="component" value="Unassembled WGS sequence"/>
</dbReference>
<accession>A0AAU9N7B0</accession>
<name>A0AAU9N7B0_9ASTR</name>
<feature type="domain" description="U-box" evidence="1">
    <location>
        <begin position="2"/>
        <end position="80"/>
    </location>
</feature>
<evidence type="ECO:0000259" key="1">
    <source>
        <dbReference type="Pfam" id="PF25598"/>
    </source>
</evidence>
<dbReference type="EMBL" id="CAKMRJ010002244">
    <property type="protein sequence ID" value="CAH1428848.1"/>
    <property type="molecule type" value="Genomic_DNA"/>
</dbReference>
<gene>
    <name evidence="2" type="ORF">LVIROSA_LOCUS15750</name>
</gene>
<evidence type="ECO:0000313" key="3">
    <source>
        <dbReference type="Proteomes" id="UP001157418"/>
    </source>
</evidence>
<comment type="caution">
    <text evidence="2">The sequence shown here is derived from an EMBL/GenBank/DDBJ whole genome shotgun (WGS) entry which is preliminary data.</text>
</comment>
<sequence>MVSTCTEGRTTISKDENCVTAVVHRLMKVSLAVTDQGIGVIWSSCYMSRDRMAQEFAMRNNGLTKVLLVMQSNCFETVRQIGVPFIIATKNCKIKSSNS</sequence>
<proteinExistence type="predicted"/>
<keyword evidence="3" id="KW-1185">Reference proteome</keyword>
<dbReference type="Pfam" id="PF25598">
    <property type="entry name" value="ARM_PUB"/>
    <property type="match status" value="1"/>
</dbReference>